<protein>
    <submittedName>
        <fullName evidence="1">Uncharacterized protein</fullName>
    </submittedName>
</protein>
<dbReference type="OrthoDB" id="76676at2759"/>
<dbReference type="Proteomes" id="UP000024635">
    <property type="component" value="Unassembled WGS sequence"/>
</dbReference>
<comment type="caution">
    <text evidence="1">The sequence shown here is derived from an EMBL/GenBank/DDBJ whole genome shotgun (WGS) entry which is preliminary data.</text>
</comment>
<organism evidence="1 2">
    <name type="scientific">Ancylostoma ceylanicum</name>
    <dbReference type="NCBI Taxonomy" id="53326"/>
    <lineage>
        <taxon>Eukaryota</taxon>
        <taxon>Metazoa</taxon>
        <taxon>Ecdysozoa</taxon>
        <taxon>Nematoda</taxon>
        <taxon>Chromadorea</taxon>
        <taxon>Rhabditida</taxon>
        <taxon>Rhabditina</taxon>
        <taxon>Rhabditomorpha</taxon>
        <taxon>Strongyloidea</taxon>
        <taxon>Ancylostomatidae</taxon>
        <taxon>Ancylostomatinae</taxon>
        <taxon>Ancylostoma</taxon>
    </lineage>
</organism>
<proteinExistence type="predicted"/>
<dbReference type="EMBL" id="JARK01000083">
    <property type="protein sequence ID" value="EYC43720.1"/>
    <property type="molecule type" value="Genomic_DNA"/>
</dbReference>
<accession>A0A016WVL6</accession>
<sequence>MQNGCKVKGSVPINRSLTNFGQFCFYMKFPSTSGLTSTSGHARFTCDSTWQQDVFKERLGGRLKMRCEIYFKVLKRSKRHIGQRKRLGAKIKRSYAWKRRI</sequence>
<dbReference type="AlphaFoldDB" id="A0A016WVL6"/>
<gene>
    <name evidence="1" type="primary">Acey_s0483.g2302</name>
    <name evidence="1" type="ORF">Y032_0483g2302</name>
</gene>
<name>A0A016WVL6_9BILA</name>
<evidence type="ECO:0000313" key="2">
    <source>
        <dbReference type="Proteomes" id="UP000024635"/>
    </source>
</evidence>
<reference evidence="2" key="1">
    <citation type="journal article" date="2015" name="Nat. Genet.">
        <title>The genome and transcriptome of the zoonotic hookworm Ancylostoma ceylanicum identify infection-specific gene families.</title>
        <authorList>
            <person name="Schwarz E.M."/>
            <person name="Hu Y."/>
            <person name="Antoshechkin I."/>
            <person name="Miller M.M."/>
            <person name="Sternberg P.W."/>
            <person name="Aroian R.V."/>
        </authorList>
    </citation>
    <scope>NUCLEOTIDE SEQUENCE</scope>
    <source>
        <strain evidence="2">HY135</strain>
    </source>
</reference>
<evidence type="ECO:0000313" key="1">
    <source>
        <dbReference type="EMBL" id="EYC43720.1"/>
    </source>
</evidence>
<keyword evidence="2" id="KW-1185">Reference proteome</keyword>